<organism evidence="2 3">
    <name type="scientific">Candidatus Gottesmanbacteria bacterium GW2011_GWB1_44_11c</name>
    <dbReference type="NCBI Taxonomy" id="1618447"/>
    <lineage>
        <taxon>Bacteria</taxon>
        <taxon>Candidatus Gottesmaniibacteriota</taxon>
    </lineage>
</organism>
<keyword evidence="1" id="KW-1133">Transmembrane helix</keyword>
<evidence type="ECO:0000313" key="2">
    <source>
        <dbReference type="EMBL" id="KKT37720.1"/>
    </source>
</evidence>
<comment type="caution">
    <text evidence="2">The sequence shown here is derived from an EMBL/GenBank/DDBJ whole genome shotgun (WGS) entry which is preliminary data.</text>
</comment>
<keyword evidence="1" id="KW-0812">Transmembrane</keyword>
<dbReference type="EMBL" id="LCHM01000019">
    <property type="protein sequence ID" value="KKT37720.1"/>
    <property type="molecule type" value="Genomic_DNA"/>
</dbReference>
<name>A0A0G1GT01_9BACT</name>
<gene>
    <name evidence="2" type="ORF">UW22_C0019G0011</name>
</gene>
<dbReference type="InterPro" id="IPR043993">
    <property type="entry name" value="T4SS_pilin"/>
</dbReference>
<accession>A0A0G1GT01</accession>
<dbReference type="AlphaFoldDB" id="A0A0G1GT01"/>
<keyword evidence="1" id="KW-0472">Membrane</keyword>
<proteinExistence type="predicted"/>
<feature type="transmembrane region" description="Helical" evidence="1">
    <location>
        <begin position="24"/>
        <end position="45"/>
    </location>
</feature>
<evidence type="ECO:0000313" key="3">
    <source>
        <dbReference type="Proteomes" id="UP000034617"/>
    </source>
</evidence>
<evidence type="ECO:0000256" key="1">
    <source>
        <dbReference type="SAM" id="Phobius"/>
    </source>
</evidence>
<evidence type="ECO:0008006" key="4">
    <source>
        <dbReference type="Google" id="ProtNLM"/>
    </source>
</evidence>
<dbReference type="Proteomes" id="UP000034617">
    <property type="component" value="Unassembled WGS sequence"/>
</dbReference>
<protein>
    <recommendedName>
        <fullName evidence="4">Integral membrane protein</fullName>
    </recommendedName>
</protein>
<sequence>MDPECFDDAGVATLACIPSLLQNLIQFALVFAGIIALFLIIFSGIKFITSGGDPKQLESAKKTLTFAIGGLFLILLSFLIVSTIAQITGVDSIKKFGFPE</sequence>
<reference evidence="2 3" key="1">
    <citation type="journal article" date="2015" name="Nature">
        <title>rRNA introns, odd ribosomes, and small enigmatic genomes across a large radiation of phyla.</title>
        <authorList>
            <person name="Brown C.T."/>
            <person name="Hug L.A."/>
            <person name="Thomas B.C."/>
            <person name="Sharon I."/>
            <person name="Castelle C.J."/>
            <person name="Singh A."/>
            <person name="Wilkins M.J."/>
            <person name="Williams K.H."/>
            <person name="Banfield J.F."/>
        </authorList>
    </citation>
    <scope>NUCLEOTIDE SEQUENCE [LARGE SCALE GENOMIC DNA]</scope>
</reference>
<feature type="transmembrane region" description="Helical" evidence="1">
    <location>
        <begin position="66"/>
        <end position="87"/>
    </location>
</feature>
<dbReference type="Pfam" id="PF18895">
    <property type="entry name" value="T4SS_pilin"/>
    <property type="match status" value="1"/>
</dbReference>